<dbReference type="InterPro" id="IPR051345">
    <property type="entry name" value="Importin_beta-like_NTR"/>
</dbReference>
<dbReference type="GO" id="GO:0005634">
    <property type="term" value="C:nucleus"/>
    <property type="evidence" value="ECO:0007669"/>
    <property type="project" value="UniProtKB-SubCell"/>
</dbReference>
<dbReference type="EMBL" id="JWZT01001432">
    <property type="protein sequence ID" value="KII72045.1"/>
    <property type="molecule type" value="Genomic_DNA"/>
</dbReference>
<organism evidence="4 5">
    <name type="scientific">Thelohanellus kitauei</name>
    <name type="common">Myxosporean</name>
    <dbReference type="NCBI Taxonomy" id="669202"/>
    <lineage>
        <taxon>Eukaryota</taxon>
        <taxon>Metazoa</taxon>
        <taxon>Cnidaria</taxon>
        <taxon>Myxozoa</taxon>
        <taxon>Myxosporea</taxon>
        <taxon>Bivalvulida</taxon>
        <taxon>Platysporina</taxon>
        <taxon>Myxobolidae</taxon>
        <taxon>Thelohanellus</taxon>
    </lineage>
</organism>
<keyword evidence="5" id="KW-1185">Reference proteome</keyword>
<evidence type="ECO:0000313" key="4">
    <source>
        <dbReference type="EMBL" id="KII72045.1"/>
    </source>
</evidence>
<dbReference type="InterPro" id="IPR011989">
    <property type="entry name" value="ARM-like"/>
</dbReference>
<evidence type="ECO:0000256" key="1">
    <source>
        <dbReference type="ARBA" id="ARBA00004123"/>
    </source>
</evidence>
<sequence>MTILQTDLKDYYQVEPCIFYVRAMINNTVFPVDSYEVLRIILNFKPHAPSLLIKTSCEFLKDFIDHCENTRNGIQIPGTTFDSIYKWLSQVSVPASQVIMHVGASRKDMVSDNISDCKYLNNILVLCRESNEMTRLARLIGKIIKTTGENDAVLVLQTVLNFHKERVRKQMEYKNDSSESALITIFHMSALSMIMETMGYVNVTFNHLFVTVTETIFLLYDVMKHFKDNENVWESVCNVLVHLFRLSQLYDYNRECLSFFLHDLFEKSPFSSIIVLARIYRNNIWVKYFEEDYISQTCYIIRNETCKFLADKDLNDYPRLIERIMQLLNSILGSAYEDYIDDETTSRLIEFAPQGLLLDNEQAFLECNKLLIELFAHPSISFCTKNRRKVKSHLMGFYDLLIEEIVKNCIDVILSKRNVLFVKTCGNMLRIMKTTERRLIGTHMNIAEDLIYRIWAACPERISSQQRIVDALLKILSASSKEIAEGLAVSLNSKL</sequence>
<comment type="subcellular location">
    <subcellularLocation>
        <location evidence="1">Nucleus</location>
    </subcellularLocation>
</comment>
<protein>
    <submittedName>
        <fullName evidence="4">Uncharacterized protein</fullName>
    </submittedName>
</protein>
<accession>A0A0C2N6W6</accession>
<dbReference type="GO" id="GO:0005737">
    <property type="term" value="C:cytoplasm"/>
    <property type="evidence" value="ECO:0007669"/>
    <property type="project" value="TreeGrafter"/>
</dbReference>
<dbReference type="Gene3D" id="1.25.10.10">
    <property type="entry name" value="Leucine-rich Repeat Variant"/>
    <property type="match status" value="1"/>
</dbReference>
<evidence type="ECO:0000256" key="3">
    <source>
        <dbReference type="ARBA" id="ARBA00023242"/>
    </source>
</evidence>
<keyword evidence="3" id="KW-0539">Nucleus</keyword>
<proteinExistence type="predicted"/>
<dbReference type="PANTHER" id="PTHR12363">
    <property type="entry name" value="TRANSPORTIN 3 AND IMPORTIN 13"/>
    <property type="match status" value="1"/>
</dbReference>
<dbReference type="Proteomes" id="UP000031668">
    <property type="component" value="Unassembled WGS sequence"/>
</dbReference>
<evidence type="ECO:0000313" key="5">
    <source>
        <dbReference type="Proteomes" id="UP000031668"/>
    </source>
</evidence>
<reference evidence="4 5" key="1">
    <citation type="journal article" date="2014" name="Genome Biol. Evol.">
        <title>The genome of the myxosporean Thelohanellus kitauei shows adaptations to nutrient acquisition within its fish host.</title>
        <authorList>
            <person name="Yang Y."/>
            <person name="Xiong J."/>
            <person name="Zhou Z."/>
            <person name="Huo F."/>
            <person name="Miao W."/>
            <person name="Ran C."/>
            <person name="Liu Y."/>
            <person name="Zhang J."/>
            <person name="Feng J."/>
            <person name="Wang M."/>
            <person name="Wang M."/>
            <person name="Wang L."/>
            <person name="Yao B."/>
        </authorList>
    </citation>
    <scope>NUCLEOTIDE SEQUENCE [LARGE SCALE GENOMIC DNA]</scope>
    <source>
        <strain evidence="4">Wuqing</strain>
    </source>
</reference>
<evidence type="ECO:0000256" key="2">
    <source>
        <dbReference type="ARBA" id="ARBA00022448"/>
    </source>
</evidence>
<dbReference type="GO" id="GO:0006606">
    <property type="term" value="P:protein import into nucleus"/>
    <property type="evidence" value="ECO:0007669"/>
    <property type="project" value="TreeGrafter"/>
</dbReference>
<dbReference type="PANTHER" id="PTHR12363:SF33">
    <property type="entry name" value="IMPORTIN-13"/>
    <property type="match status" value="1"/>
</dbReference>
<gene>
    <name evidence="4" type="ORF">RF11_05935</name>
</gene>
<comment type="caution">
    <text evidence="4">The sequence shown here is derived from an EMBL/GenBank/DDBJ whole genome shotgun (WGS) entry which is preliminary data.</text>
</comment>
<keyword evidence="2" id="KW-0813">Transport</keyword>
<name>A0A0C2N6W6_THEKT</name>
<dbReference type="AlphaFoldDB" id="A0A0C2N6W6"/>